<keyword evidence="5" id="KW-1185">Reference proteome</keyword>
<gene>
    <name evidence="4" type="ORF">K461DRAFT_277764</name>
</gene>
<reference evidence="4" key="1">
    <citation type="journal article" date="2020" name="Stud. Mycol.">
        <title>101 Dothideomycetes genomes: a test case for predicting lifestyles and emergence of pathogens.</title>
        <authorList>
            <person name="Haridas S."/>
            <person name="Albert R."/>
            <person name="Binder M."/>
            <person name="Bloem J."/>
            <person name="Labutti K."/>
            <person name="Salamov A."/>
            <person name="Andreopoulos B."/>
            <person name="Baker S."/>
            <person name="Barry K."/>
            <person name="Bills G."/>
            <person name="Bluhm B."/>
            <person name="Cannon C."/>
            <person name="Castanera R."/>
            <person name="Culley D."/>
            <person name="Daum C."/>
            <person name="Ezra D."/>
            <person name="Gonzalez J."/>
            <person name="Henrissat B."/>
            <person name="Kuo A."/>
            <person name="Liang C."/>
            <person name="Lipzen A."/>
            <person name="Lutzoni F."/>
            <person name="Magnuson J."/>
            <person name="Mondo S."/>
            <person name="Nolan M."/>
            <person name="Ohm R."/>
            <person name="Pangilinan J."/>
            <person name="Park H.-J."/>
            <person name="Ramirez L."/>
            <person name="Alfaro M."/>
            <person name="Sun H."/>
            <person name="Tritt A."/>
            <person name="Yoshinaga Y."/>
            <person name="Zwiers L.-H."/>
            <person name="Turgeon B."/>
            <person name="Goodwin S."/>
            <person name="Spatafora J."/>
            <person name="Crous P."/>
            <person name="Grigoriev I."/>
        </authorList>
    </citation>
    <scope>NUCLEOTIDE SEQUENCE</scope>
    <source>
        <strain evidence="4">CBS 260.36</strain>
    </source>
</reference>
<feature type="binding site" evidence="1">
    <location>
        <position position="112"/>
    </location>
    <ligand>
        <name>2-oxoglutarate</name>
        <dbReference type="ChEBI" id="CHEBI:16810"/>
    </ligand>
</feature>
<dbReference type="GO" id="GO:0051747">
    <property type="term" value="F:cytosine C-5 DNA demethylase activity"/>
    <property type="evidence" value="ECO:0007669"/>
    <property type="project" value="TreeGrafter"/>
</dbReference>
<name>A0A9P4J004_9PEZI</name>
<feature type="compositionally biased region" description="Basic and acidic residues" evidence="2">
    <location>
        <begin position="276"/>
        <end position="287"/>
    </location>
</feature>
<evidence type="ECO:0000313" key="5">
    <source>
        <dbReference type="Proteomes" id="UP000799439"/>
    </source>
</evidence>
<feature type="binding site" evidence="1">
    <location>
        <position position="121"/>
    </location>
    <ligand>
        <name>2-oxoglutarate</name>
        <dbReference type="ChEBI" id="CHEBI:16810"/>
    </ligand>
</feature>
<dbReference type="AlphaFoldDB" id="A0A9P4J004"/>
<dbReference type="GO" id="GO:0006307">
    <property type="term" value="P:DNA alkylation repair"/>
    <property type="evidence" value="ECO:0007669"/>
    <property type="project" value="TreeGrafter"/>
</dbReference>
<proteinExistence type="predicted"/>
<feature type="domain" description="Alpha-ketoglutarate-dependent dioxygenase AlkB-like" evidence="3">
    <location>
        <begin position="89"/>
        <end position="253"/>
    </location>
</feature>
<evidence type="ECO:0000256" key="1">
    <source>
        <dbReference type="PIRSR" id="PIRSR632852-1"/>
    </source>
</evidence>
<dbReference type="InterPro" id="IPR032852">
    <property type="entry name" value="ALKBH2"/>
</dbReference>
<dbReference type="SUPFAM" id="SSF51197">
    <property type="entry name" value="Clavaminate synthase-like"/>
    <property type="match status" value="1"/>
</dbReference>
<dbReference type="PANTHER" id="PTHR31573">
    <property type="entry name" value="ALPHA-KETOGLUTARATE-DEPENDENT DIOXYGENASE ALKB HOMOLOG 2"/>
    <property type="match status" value="1"/>
</dbReference>
<sequence length="296" mass="33278">MPGITGRISHFVANDVVLRESKGPDEMFEALQTLDCGLERRRFVTGTQDYMQSFTNNHGMPYKFIASGDSESFDGAPWPLAETRSRLSWAARLIADDEAMDAGFNELLTIGYFGGQNIKYHDDGEKGLGETVASLSLGYPADMSFRVKHKHWTGMSKSGVFIETRPLPGTPRFEDRLLAYGRMQQSTVGEPTKNSISAASRMEKLRTIAKTLKLQDNVKDRKPWLRLRLSHGDMVVMHGQQIQEYLEHQVDPTGVLRFGLTARTILPEHLKPEERPSYEVLPDDGHYDGSGIKDMV</sequence>
<dbReference type="GO" id="GO:0008198">
    <property type="term" value="F:ferrous iron binding"/>
    <property type="evidence" value="ECO:0007669"/>
    <property type="project" value="TreeGrafter"/>
</dbReference>
<feature type="region of interest" description="Disordered" evidence="2">
    <location>
        <begin position="276"/>
        <end position="296"/>
    </location>
</feature>
<evidence type="ECO:0000256" key="2">
    <source>
        <dbReference type="SAM" id="MobiDB-lite"/>
    </source>
</evidence>
<dbReference type="OrthoDB" id="2163491at2759"/>
<dbReference type="GO" id="GO:0035516">
    <property type="term" value="F:broad specificity oxidative DNA demethylase activity"/>
    <property type="evidence" value="ECO:0007669"/>
    <property type="project" value="TreeGrafter"/>
</dbReference>
<dbReference type="InterPro" id="IPR037151">
    <property type="entry name" value="AlkB-like_sf"/>
</dbReference>
<protein>
    <recommendedName>
        <fullName evidence="3">Alpha-ketoglutarate-dependent dioxygenase AlkB-like domain-containing protein</fullName>
    </recommendedName>
</protein>
<dbReference type="Gene3D" id="2.60.120.590">
    <property type="entry name" value="Alpha-ketoglutarate-dependent dioxygenase AlkB-like"/>
    <property type="match status" value="1"/>
</dbReference>
<dbReference type="Proteomes" id="UP000799439">
    <property type="component" value="Unassembled WGS sequence"/>
</dbReference>
<accession>A0A9P4J004</accession>
<evidence type="ECO:0000259" key="3">
    <source>
        <dbReference type="Pfam" id="PF13532"/>
    </source>
</evidence>
<dbReference type="EMBL" id="ML996085">
    <property type="protein sequence ID" value="KAF2152993.1"/>
    <property type="molecule type" value="Genomic_DNA"/>
</dbReference>
<organism evidence="4 5">
    <name type="scientific">Myriangium duriaei CBS 260.36</name>
    <dbReference type="NCBI Taxonomy" id="1168546"/>
    <lineage>
        <taxon>Eukaryota</taxon>
        <taxon>Fungi</taxon>
        <taxon>Dikarya</taxon>
        <taxon>Ascomycota</taxon>
        <taxon>Pezizomycotina</taxon>
        <taxon>Dothideomycetes</taxon>
        <taxon>Dothideomycetidae</taxon>
        <taxon>Myriangiales</taxon>
        <taxon>Myriangiaceae</taxon>
        <taxon>Myriangium</taxon>
    </lineage>
</organism>
<dbReference type="PANTHER" id="PTHR31573:SF4">
    <property type="entry name" value="FE2OG DIOXYGENASE DOMAIN-CONTAINING PROTEIN"/>
    <property type="match status" value="1"/>
</dbReference>
<comment type="caution">
    <text evidence="4">The sequence shown here is derived from an EMBL/GenBank/DDBJ whole genome shotgun (WGS) entry which is preliminary data.</text>
</comment>
<evidence type="ECO:0000313" key="4">
    <source>
        <dbReference type="EMBL" id="KAF2152993.1"/>
    </source>
</evidence>
<dbReference type="InterPro" id="IPR027450">
    <property type="entry name" value="AlkB-like"/>
</dbReference>
<dbReference type="Pfam" id="PF13532">
    <property type="entry name" value="2OG-FeII_Oxy_2"/>
    <property type="match status" value="1"/>
</dbReference>